<dbReference type="Proteomes" id="UP000294257">
    <property type="component" value="Unassembled WGS sequence"/>
</dbReference>
<dbReference type="Pfam" id="PF02517">
    <property type="entry name" value="Rce1-like"/>
    <property type="match status" value="1"/>
</dbReference>
<dbReference type="AlphaFoldDB" id="A0A4Q7KJR1"/>
<feature type="transmembrane region" description="Helical" evidence="1">
    <location>
        <begin position="47"/>
        <end position="63"/>
    </location>
</feature>
<protein>
    <submittedName>
        <fullName evidence="3">CAAX prenyl protease-like protein</fullName>
    </submittedName>
</protein>
<dbReference type="GO" id="GO:0006508">
    <property type="term" value="P:proteolysis"/>
    <property type="evidence" value="ECO:0007669"/>
    <property type="project" value="UniProtKB-KW"/>
</dbReference>
<feature type="transmembrane region" description="Helical" evidence="1">
    <location>
        <begin position="83"/>
        <end position="105"/>
    </location>
</feature>
<feature type="transmembrane region" description="Helical" evidence="1">
    <location>
        <begin position="20"/>
        <end position="41"/>
    </location>
</feature>
<comment type="caution">
    <text evidence="3">The sequence shown here is derived from an EMBL/GenBank/DDBJ whole genome shotgun (WGS) entry which is preliminary data.</text>
</comment>
<keyword evidence="3" id="KW-0378">Hydrolase</keyword>
<feature type="domain" description="CAAX prenyl protease 2/Lysostaphin resistance protein A-like" evidence="2">
    <location>
        <begin position="120"/>
        <end position="208"/>
    </location>
</feature>
<evidence type="ECO:0000313" key="3">
    <source>
        <dbReference type="EMBL" id="RZS36818.1"/>
    </source>
</evidence>
<accession>A0A4Q7KJR1</accession>
<feature type="transmembrane region" description="Helical" evidence="1">
    <location>
        <begin position="175"/>
        <end position="193"/>
    </location>
</feature>
<dbReference type="EMBL" id="SGWQ01000006">
    <property type="protein sequence ID" value="RZS36818.1"/>
    <property type="molecule type" value="Genomic_DNA"/>
</dbReference>
<keyword evidence="1" id="KW-0812">Transmembrane</keyword>
<reference evidence="3 4" key="1">
    <citation type="submission" date="2019-02" db="EMBL/GenBank/DDBJ databases">
        <title>Genomic Encyclopedia of Type Strains, Phase IV (KMG-IV): sequencing the most valuable type-strain genomes for metagenomic binning, comparative biology and taxonomic classification.</title>
        <authorList>
            <person name="Goeker M."/>
        </authorList>
    </citation>
    <scope>NUCLEOTIDE SEQUENCE [LARGE SCALE GENOMIC DNA]</scope>
    <source>
        <strain evidence="3 4">DSM 101727</strain>
    </source>
</reference>
<sequence>MGPCGAIVGSLGRVTRGIRWAWLAVEFAALFFVAVGVYAAIGSPGSPIPVLVVLAVAVTVYLVRQPDLDRSTFGGLGKLRAELPSMLGWWAASAAVITVLLLIFSPERLLVFPRQEPVVWALVMVLYPLLSVYPQEMIFRAFLFHRYKPLFGTGAPVVAASAISFGFAHVIFGNWVSVGLTLIGGLIFAARYRKTGSVLVASVEHALYGCLVFTIGLGEFVYHGGAG</sequence>
<feature type="transmembrane region" description="Helical" evidence="1">
    <location>
        <begin position="117"/>
        <end position="138"/>
    </location>
</feature>
<evidence type="ECO:0000313" key="4">
    <source>
        <dbReference type="Proteomes" id="UP000294257"/>
    </source>
</evidence>
<feature type="transmembrane region" description="Helical" evidence="1">
    <location>
        <begin position="205"/>
        <end position="225"/>
    </location>
</feature>
<organism evidence="3 4">
    <name type="scientific">Herbihabitans rhizosphaerae</name>
    <dbReference type="NCBI Taxonomy" id="1872711"/>
    <lineage>
        <taxon>Bacteria</taxon>
        <taxon>Bacillati</taxon>
        <taxon>Actinomycetota</taxon>
        <taxon>Actinomycetes</taxon>
        <taxon>Pseudonocardiales</taxon>
        <taxon>Pseudonocardiaceae</taxon>
        <taxon>Herbihabitans</taxon>
    </lineage>
</organism>
<dbReference type="GO" id="GO:0004175">
    <property type="term" value="F:endopeptidase activity"/>
    <property type="evidence" value="ECO:0007669"/>
    <property type="project" value="UniProtKB-ARBA"/>
</dbReference>
<feature type="transmembrane region" description="Helical" evidence="1">
    <location>
        <begin position="150"/>
        <end position="169"/>
    </location>
</feature>
<evidence type="ECO:0000259" key="2">
    <source>
        <dbReference type="Pfam" id="PF02517"/>
    </source>
</evidence>
<keyword evidence="1" id="KW-0472">Membrane</keyword>
<dbReference type="InterPro" id="IPR003675">
    <property type="entry name" value="Rce1/LyrA-like_dom"/>
</dbReference>
<proteinExistence type="predicted"/>
<gene>
    <name evidence="3" type="ORF">EV193_10652</name>
</gene>
<name>A0A4Q7KJR1_9PSEU</name>
<keyword evidence="4" id="KW-1185">Reference proteome</keyword>
<dbReference type="GO" id="GO:0080120">
    <property type="term" value="P:CAAX-box protein maturation"/>
    <property type="evidence" value="ECO:0007669"/>
    <property type="project" value="UniProtKB-ARBA"/>
</dbReference>
<evidence type="ECO:0000256" key="1">
    <source>
        <dbReference type="SAM" id="Phobius"/>
    </source>
</evidence>
<keyword evidence="3" id="KW-0645">Protease</keyword>
<keyword evidence="1" id="KW-1133">Transmembrane helix</keyword>